<protein>
    <submittedName>
        <fullName evidence="2">Cyclase</fullName>
    </submittedName>
</protein>
<dbReference type="Gene3D" id="3.50.30.50">
    <property type="entry name" value="Putative cyclase"/>
    <property type="match status" value="1"/>
</dbReference>
<dbReference type="PANTHER" id="PTHR34861">
    <property type="match status" value="1"/>
</dbReference>
<dbReference type="Proteomes" id="UP000799444">
    <property type="component" value="Unassembled WGS sequence"/>
</dbReference>
<reference evidence="2" key="1">
    <citation type="journal article" date="2020" name="Stud. Mycol.">
        <title>101 Dothideomycetes genomes: a test case for predicting lifestyles and emergence of pathogens.</title>
        <authorList>
            <person name="Haridas S."/>
            <person name="Albert R."/>
            <person name="Binder M."/>
            <person name="Bloem J."/>
            <person name="Labutti K."/>
            <person name="Salamov A."/>
            <person name="Andreopoulos B."/>
            <person name="Baker S."/>
            <person name="Barry K."/>
            <person name="Bills G."/>
            <person name="Bluhm B."/>
            <person name="Cannon C."/>
            <person name="Castanera R."/>
            <person name="Culley D."/>
            <person name="Daum C."/>
            <person name="Ezra D."/>
            <person name="Gonzalez J."/>
            <person name="Henrissat B."/>
            <person name="Kuo A."/>
            <person name="Liang C."/>
            <person name="Lipzen A."/>
            <person name="Lutzoni F."/>
            <person name="Magnuson J."/>
            <person name="Mondo S."/>
            <person name="Nolan M."/>
            <person name="Ohm R."/>
            <person name="Pangilinan J."/>
            <person name="Park H.-J."/>
            <person name="Ramirez L."/>
            <person name="Alfaro M."/>
            <person name="Sun H."/>
            <person name="Tritt A."/>
            <person name="Yoshinaga Y."/>
            <person name="Zwiers L.-H."/>
            <person name="Turgeon B."/>
            <person name="Goodwin S."/>
            <person name="Spatafora J."/>
            <person name="Crous P."/>
            <person name="Grigoriev I."/>
        </authorList>
    </citation>
    <scope>NUCLEOTIDE SEQUENCE</scope>
    <source>
        <strain evidence="2">CBS 125425</strain>
    </source>
</reference>
<proteinExistence type="inferred from homology"/>
<dbReference type="InterPro" id="IPR007325">
    <property type="entry name" value="KFase/CYL"/>
</dbReference>
<comment type="similarity">
    <text evidence="1">Belongs to the Cyclase 1 superfamily.</text>
</comment>
<dbReference type="OrthoDB" id="5396at2759"/>
<evidence type="ECO:0000313" key="3">
    <source>
        <dbReference type="Proteomes" id="UP000799444"/>
    </source>
</evidence>
<evidence type="ECO:0000256" key="1">
    <source>
        <dbReference type="ARBA" id="ARBA00007865"/>
    </source>
</evidence>
<dbReference type="AlphaFoldDB" id="A0A9P4R9L2"/>
<dbReference type="PANTHER" id="PTHR34861:SF11">
    <property type="entry name" value="CYCLASE"/>
    <property type="match status" value="1"/>
</dbReference>
<dbReference type="Pfam" id="PF04199">
    <property type="entry name" value="Cyclase"/>
    <property type="match status" value="1"/>
</dbReference>
<name>A0A9P4R9L2_9PLEO</name>
<evidence type="ECO:0000313" key="2">
    <source>
        <dbReference type="EMBL" id="KAF2741542.1"/>
    </source>
</evidence>
<accession>A0A9P4R9L2</accession>
<gene>
    <name evidence="2" type="ORF">EJ04DRAFT_571613</name>
</gene>
<sequence length="319" mass="35772">MASGKMTRTYPKFSELPLDPSHPPHSAWGLFGMDDELGTLNHLTPERTVEAAKEVKTGLRFGLNWKLEQMDYTAGFRDIMKHEIFEIGLMMNDDRVTFNTQTSTQWDGLRHWGFDDGRFYNGMTQKEILENKTSRLGIQAWAREGIVGRGVLIDFVSYAQRKGIKYDALGHHAVSLKTVHEIASECNFAFQAGDIILLRTGFTTAFEQATLDQKKAIMAKSPFEYPGMASNFEVLAWLWDTQIAAVAGDCPGFEAWPPTEHGMHQILLAGFGMPIGEMFTLDELARECERQKRWTCFVASEPLNVQGGVASPPNALAIM</sequence>
<comment type="caution">
    <text evidence="2">The sequence shown here is derived from an EMBL/GenBank/DDBJ whole genome shotgun (WGS) entry which is preliminary data.</text>
</comment>
<dbReference type="EMBL" id="ML996097">
    <property type="protein sequence ID" value="KAF2741542.1"/>
    <property type="molecule type" value="Genomic_DNA"/>
</dbReference>
<dbReference type="InterPro" id="IPR037175">
    <property type="entry name" value="KFase_sf"/>
</dbReference>
<dbReference type="GO" id="GO:0019441">
    <property type="term" value="P:L-tryptophan catabolic process to kynurenine"/>
    <property type="evidence" value="ECO:0007669"/>
    <property type="project" value="InterPro"/>
</dbReference>
<organism evidence="2 3">
    <name type="scientific">Polyplosphaeria fusca</name>
    <dbReference type="NCBI Taxonomy" id="682080"/>
    <lineage>
        <taxon>Eukaryota</taxon>
        <taxon>Fungi</taxon>
        <taxon>Dikarya</taxon>
        <taxon>Ascomycota</taxon>
        <taxon>Pezizomycotina</taxon>
        <taxon>Dothideomycetes</taxon>
        <taxon>Pleosporomycetidae</taxon>
        <taxon>Pleosporales</taxon>
        <taxon>Tetraplosphaeriaceae</taxon>
        <taxon>Polyplosphaeria</taxon>
    </lineage>
</organism>
<dbReference type="GO" id="GO:0004061">
    <property type="term" value="F:arylformamidase activity"/>
    <property type="evidence" value="ECO:0007669"/>
    <property type="project" value="InterPro"/>
</dbReference>
<keyword evidence="3" id="KW-1185">Reference proteome</keyword>
<dbReference type="SUPFAM" id="SSF102198">
    <property type="entry name" value="Putative cyclase"/>
    <property type="match status" value="1"/>
</dbReference>